<dbReference type="Proteomes" id="UP000219050">
    <property type="component" value="Chromosome"/>
</dbReference>
<dbReference type="AlphaFoldDB" id="A0A291M149"/>
<dbReference type="EMBL" id="CP021404">
    <property type="protein sequence ID" value="ATI42508.1"/>
    <property type="molecule type" value="Genomic_DNA"/>
</dbReference>
<accession>A0A291M149</accession>
<organism evidence="2 3">
    <name type="scientific">Pacificitalea manganoxidans</name>
    <dbReference type="NCBI Taxonomy" id="1411902"/>
    <lineage>
        <taxon>Bacteria</taxon>
        <taxon>Pseudomonadati</taxon>
        <taxon>Pseudomonadota</taxon>
        <taxon>Alphaproteobacteria</taxon>
        <taxon>Rhodobacterales</taxon>
        <taxon>Paracoccaceae</taxon>
        <taxon>Pacificitalea</taxon>
    </lineage>
</organism>
<feature type="transmembrane region" description="Helical" evidence="1">
    <location>
        <begin position="132"/>
        <end position="149"/>
    </location>
</feature>
<dbReference type="RefSeq" id="WP_097373629.1">
    <property type="nucleotide sequence ID" value="NZ_CP021404.1"/>
</dbReference>
<keyword evidence="1" id="KW-1133">Transmembrane helix</keyword>
<sequence>MTTPKPPAPKSRPAKLPLALLAAVLSAVFCIGVFVLPAEPGRALRGGIGPDDAISLGWLMGAGMLGAVASVLLLRDGFGRAGRRGWLWAGVAGLAASALGGLFAGTLVMPGYGSMLGAMTVFFAVLEHPTRLAAWLVGVALLHLTARRWRR</sequence>
<reference evidence="2 3" key="1">
    <citation type="submission" date="2017-05" db="EMBL/GenBank/DDBJ databases">
        <title>Comparative genomic and metabolic analysis of manganese-oxidizing mechanisms in Celeribater manganoxidans DY25T: its adaption to the environment of polymetallic nodule.</title>
        <authorList>
            <person name="Wang X."/>
        </authorList>
    </citation>
    <scope>NUCLEOTIDE SEQUENCE [LARGE SCALE GENOMIC DNA]</scope>
    <source>
        <strain evidence="2 3">DY25</strain>
    </source>
</reference>
<protein>
    <submittedName>
        <fullName evidence="2">Uncharacterized protein</fullName>
    </submittedName>
</protein>
<feature type="transmembrane region" description="Helical" evidence="1">
    <location>
        <begin position="56"/>
        <end position="74"/>
    </location>
</feature>
<feature type="transmembrane region" description="Helical" evidence="1">
    <location>
        <begin position="16"/>
        <end position="36"/>
    </location>
</feature>
<proteinExistence type="predicted"/>
<keyword evidence="1" id="KW-0472">Membrane</keyword>
<evidence type="ECO:0000313" key="3">
    <source>
        <dbReference type="Proteomes" id="UP000219050"/>
    </source>
</evidence>
<dbReference type="KEGG" id="cmag:CBW24_11160"/>
<gene>
    <name evidence="2" type="ORF">CBW24_11160</name>
</gene>
<feature type="transmembrane region" description="Helical" evidence="1">
    <location>
        <begin position="86"/>
        <end position="112"/>
    </location>
</feature>
<evidence type="ECO:0000256" key="1">
    <source>
        <dbReference type="SAM" id="Phobius"/>
    </source>
</evidence>
<keyword evidence="1" id="KW-0812">Transmembrane</keyword>
<name>A0A291M149_9RHOB</name>
<keyword evidence="3" id="KW-1185">Reference proteome</keyword>
<evidence type="ECO:0000313" key="2">
    <source>
        <dbReference type="EMBL" id="ATI42508.1"/>
    </source>
</evidence>